<sequence length="133" mass="13013">MTTLRVANELAAVLVPIGVVGAALAALCAIVAGIAIMRGAGGLIGGAVGLWIPFALLSLTASFANQWLPLIASVAALAAMLVLGGVARAIVNVADGGRPSRRPVTAPVAVGAPVVSTVKSSPVTSAIPIVSTR</sequence>
<reference evidence="2 3" key="1">
    <citation type="submission" date="2021-06" db="EMBL/GenBank/DDBJ databases">
        <title>Genome-based taxonomic framework of Microbacterium strains isolated from marine environment, the description of four new species and reclassification of four preexisting species.</title>
        <authorList>
            <person name="Lee S.D."/>
            <person name="Kim S.-M."/>
            <person name="Byeon Y.-S."/>
            <person name="Yang H.L."/>
            <person name="Kim I.S."/>
        </authorList>
    </citation>
    <scope>NUCLEOTIDE SEQUENCE [LARGE SCALE GENOMIC DNA]</scope>
    <source>
        <strain evidence="2 3">SSW1-49</strain>
    </source>
</reference>
<keyword evidence="3" id="KW-1185">Reference proteome</keyword>
<evidence type="ECO:0000313" key="3">
    <source>
        <dbReference type="Proteomes" id="UP001300096"/>
    </source>
</evidence>
<evidence type="ECO:0000313" key="2">
    <source>
        <dbReference type="EMBL" id="MCK2034852.1"/>
    </source>
</evidence>
<gene>
    <name evidence="2" type="ORF">KZC51_01775</name>
</gene>
<comment type="caution">
    <text evidence="2">The sequence shown here is derived from an EMBL/GenBank/DDBJ whole genome shotgun (WGS) entry which is preliminary data.</text>
</comment>
<proteinExistence type="predicted"/>
<dbReference type="Proteomes" id="UP001300096">
    <property type="component" value="Unassembled WGS sequence"/>
</dbReference>
<dbReference type="RefSeq" id="WP_247628304.1">
    <property type="nucleotide sequence ID" value="NZ_JAHWXN010000001.1"/>
</dbReference>
<evidence type="ECO:0000256" key="1">
    <source>
        <dbReference type="SAM" id="Phobius"/>
    </source>
</evidence>
<protein>
    <submittedName>
        <fullName evidence="2">Uncharacterized protein</fullName>
    </submittedName>
</protein>
<dbReference type="EMBL" id="JAHWXN010000001">
    <property type="protein sequence ID" value="MCK2034852.1"/>
    <property type="molecule type" value="Genomic_DNA"/>
</dbReference>
<name>A0ABT0F9X7_9MICO</name>
<organism evidence="2 3">
    <name type="scientific">Microbacterium croceum</name>
    <dbReference type="NCBI Taxonomy" id="2851645"/>
    <lineage>
        <taxon>Bacteria</taxon>
        <taxon>Bacillati</taxon>
        <taxon>Actinomycetota</taxon>
        <taxon>Actinomycetes</taxon>
        <taxon>Micrococcales</taxon>
        <taxon>Microbacteriaceae</taxon>
        <taxon>Microbacterium</taxon>
    </lineage>
</organism>
<feature type="transmembrane region" description="Helical" evidence="1">
    <location>
        <begin position="12"/>
        <end position="36"/>
    </location>
</feature>
<keyword evidence="1" id="KW-0472">Membrane</keyword>
<feature type="transmembrane region" description="Helical" evidence="1">
    <location>
        <begin position="43"/>
        <end position="64"/>
    </location>
</feature>
<keyword evidence="1" id="KW-0812">Transmembrane</keyword>
<keyword evidence="1" id="KW-1133">Transmembrane helix</keyword>
<accession>A0ABT0F9X7</accession>
<feature type="transmembrane region" description="Helical" evidence="1">
    <location>
        <begin position="70"/>
        <end position="91"/>
    </location>
</feature>